<accession>A0A068NN65</accession>
<sequence>MPKLRATLINCSLKGANEKSSTQAMLNKVIEVLERRGVECKTIRAVEAGIKFGVESDMGPGDGWPPIRQQILDSQILVIGTPIWLGERCSVCQMVLERMDAMLNETNEQGQLPLYNKVAGVCVVGNEDGAQNVGAGVLYNLMQFGATIPPNAEAYWVGPAGGQDDFVDVAQDDKYVRKLVSYLGNNLVLIARMLQDNPIPAEGNRSEK</sequence>
<evidence type="ECO:0000313" key="3">
    <source>
        <dbReference type="Proteomes" id="UP000027982"/>
    </source>
</evidence>
<dbReference type="Proteomes" id="UP000027982">
    <property type="component" value="Chromosome"/>
</dbReference>
<dbReference type="HOGENOM" id="CLU_082329_0_0_0"/>
<dbReference type="eggNOG" id="COG0655">
    <property type="taxonomic scope" value="Bacteria"/>
</dbReference>
<dbReference type="GO" id="GO:0016491">
    <property type="term" value="F:oxidoreductase activity"/>
    <property type="evidence" value="ECO:0007669"/>
    <property type="project" value="InterPro"/>
</dbReference>
<dbReference type="InterPro" id="IPR005025">
    <property type="entry name" value="FMN_Rdtase-like_dom"/>
</dbReference>
<dbReference type="SUPFAM" id="SSF52218">
    <property type="entry name" value="Flavoproteins"/>
    <property type="match status" value="1"/>
</dbReference>
<protein>
    <submittedName>
        <fullName evidence="2">BRAMP domain protein</fullName>
    </submittedName>
</protein>
<dbReference type="RefSeq" id="WP_025227174.1">
    <property type="nucleotide sequence ID" value="NZ_CP007139.1"/>
</dbReference>
<name>A0A068NN65_FIMGI</name>
<feature type="domain" description="NADPH-dependent FMN reductase-like" evidence="1">
    <location>
        <begin position="8"/>
        <end position="153"/>
    </location>
</feature>
<organism evidence="2 3">
    <name type="scientific">Fimbriimonas ginsengisoli Gsoil 348</name>
    <dbReference type="NCBI Taxonomy" id="661478"/>
    <lineage>
        <taxon>Bacteria</taxon>
        <taxon>Bacillati</taxon>
        <taxon>Armatimonadota</taxon>
        <taxon>Fimbriimonadia</taxon>
        <taxon>Fimbriimonadales</taxon>
        <taxon>Fimbriimonadaceae</taxon>
        <taxon>Fimbriimonas</taxon>
    </lineage>
</organism>
<dbReference type="Pfam" id="PF03358">
    <property type="entry name" value="FMN_red"/>
    <property type="match status" value="1"/>
</dbReference>
<dbReference type="InterPro" id="IPR029039">
    <property type="entry name" value="Flavoprotein-like_sf"/>
</dbReference>
<evidence type="ECO:0000259" key="1">
    <source>
        <dbReference type="Pfam" id="PF03358"/>
    </source>
</evidence>
<keyword evidence="3" id="KW-1185">Reference proteome</keyword>
<gene>
    <name evidence="2" type="ORF">OP10G_0812</name>
</gene>
<dbReference type="Gene3D" id="3.40.50.360">
    <property type="match status" value="1"/>
</dbReference>
<dbReference type="EMBL" id="CP007139">
    <property type="protein sequence ID" value="AIE84180.1"/>
    <property type="molecule type" value="Genomic_DNA"/>
</dbReference>
<dbReference type="AlphaFoldDB" id="A0A068NN65"/>
<dbReference type="STRING" id="661478.OP10G_0812"/>
<dbReference type="KEGG" id="fgi:OP10G_0812"/>
<evidence type="ECO:0000313" key="2">
    <source>
        <dbReference type="EMBL" id="AIE84180.1"/>
    </source>
</evidence>
<dbReference type="OrthoDB" id="8853249at2"/>
<proteinExistence type="predicted"/>
<reference evidence="2 3" key="1">
    <citation type="journal article" date="2014" name="PLoS ONE">
        <title>The first complete genome sequence of the class fimbriimonadia in the phylum armatimonadetes.</title>
        <authorList>
            <person name="Hu Z.Y."/>
            <person name="Wang Y.Z."/>
            <person name="Im W.T."/>
            <person name="Wang S.Y."/>
            <person name="Zhao G.P."/>
            <person name="Zheng H.J."/>
            <person name="Quan Z.X."/>
        </authorList>
    </citation>
    <scope>NUCLEOTIDE SEQUENCE [LARGE SCALE GENOMIC DNA]</scope>
    <source>
        <strain evidence="2">Gsoil 348</strain>
    </source>
</reference>